<proteinExistence type="predicted"/>
<dbReference type="RefSeq" id="WP_179899644.1">
    <property type="nucleotide sequence ID" value="NZ_JACBXV010000012.1"/>
</dbReference>
<dbReference type="EMBL" id="JACBXV010000012">
    <property type="protein sequence ID" value="NYS68302.1"/>
    <property type="molecule type" value="Genomic_DNA"/>
</dbReference>
<evidence type="ECO:0000313" key="1">
    <source>
        <dbReference type="EMBL" id="NYS68302.1"/>
    </source>
</evidence>
<comment type="caution">
    <text evidence="1">The sequence shown here is derived from an EMBL/GenBank/DDBJ whole genome shotgun (WGS) entry which is preliminary data.</text>
</comment>
<sequence>MAATTIEALKRAGNNSGNVRKGLNLVAFLAPMSVDLPQAITTDSGQLAELPQGYLPMGLITKDGVSFTADVSTEEVEAIGYVEAVREDIVKVSKKIALTVLEPYRKLFQELVYGVDLSKTKASKTTGEIIFDETPLPVMRNFRLITVMADGPADDEWIIGRGYPKVKLGTVPEEAWKQTDATQFALEFTVFTDPTLGTPCRHYIGGTGTKRHVDALGFETAD</sequence>
<reference evidence="1 2" key="1">
    <citation type="submission" date="2020-07" db="EMBL/GenBank/DDBJ databases">
        <title>MOT database genomes.</title>
        <authorList>
            <person name="Joseph S."/>
            <person name="Aduse-Opoku J."/>
            <person name="Hashim A."/>
            <person name="Wade W."/>
            <person name="Curtis M."/>
        </authorList>
    </citation>
    <scope>NUCLEOTIDE SEQUENCE [LARGE SCALE GENOMIC DNA]</scope>
    <source>
        <strain evidence="1 2">WMus004</strain>
    </source>
</reference>
<organism evidence="1 2">
    <name type="scientific">Actinomyces bowdenii</name>
    <dbReference type="NCBI Taxonomy" id="131109"/>
    <lineage>
        <taxon>Bacteria</taxon>
        <taxon>Bacillati</taxon>
        <taxon>Actinomycetota</taxon>
        <taxon>Actinomycetes</taxon>
        <taxon>Actinomycetales</taxon>
        <taxon>Actinomycetaceae</taxon>
        <taxon>Actinomyces</taxon>
    </lineage>
</organism>
<dbReference type="Proteomes" id="UP000572528">
    <property type="component" value="Unassembled WGS sequence"/>
</dbReference>
<accession>A0A853EJB2</accession>
<protein>
    <submittedName>
        <fullName evidence="1">Uncharacterized protein</fullName>
    </submittedName>
</protein>
<name>A0A853EJB2_9ACTO</name>
<dbReference type="AlphaFoldDB" id="A0A853EJB2"/>
<gene>
    <name evidence="1" type="ORF">HZZ05_01960</name>
</gene>
<evidence type="ECO:0000313" key="2">
    <source>
        <dbReference type="Proteomes" id="UP000572528"/>
    </source>
</evidence>